<evidence type="ECO:0000313" key="3">
    <source>
        <dbReference type="Proteomes" id="UP001214043"/>
    </source>
</evidence>
<keyword evidence="1" id="KW-0472">Membrane</keyword>
<dbReference type="PANTHER" id="PTHR37947">
    <property type="entry name" value="BLL2462 PROTEIN"/>
    <property type="match status" value="1"/>
</dbReference>
<accession>A0AAE9ZBS9</accession>
<dbReference type="Gene3D" id="3.40.50.880">
    <property type="match status" value="1"/>
</dbReference>
<dbReference type="Proteomes" id="UP001214043">
    <property type="component" value="Chromosome"/>
</dbReference>
<gene>
    <name evidence="2" type="ORF">PUV54_10770</name>
</gene>
<dbReference type="SUPFAM" id="SSF52317">
    <property type="entry name" value="Class I glutamine amidotransferase-like"/>
    <property type="match status" value="1"/>
</dbReference>
<organism evidence="2 3">
    <name type="scientific">Hyphococcus flavus</name>
    <dbReference type="NCBI Taxonomy" id="1866326"/>
    <lineage>
        <taxon>Bacteria</taxon>
        <taxon>Pseudomonadati</taxon>
        <taxon>Pseudomonadota</taxon>
        <taxon>Alphaproteobacteria</taxon>
        <taxon>Parvularculales</taxon>
        <taxon>Parvularculaceae</taxon>
        <taxon>Hyphococcus</taxon>
    </lineage>
</organism>
<dbReference type="EMBL" id="CP118166">
    <property type="protein sequence ID" value="WDI30440.1"/>
    <property type="molecule type" value="Genomic_DNA"/>
</dbReference>
<keyword evidence="1" id="KW-0812">Transmembrane</keyword>
<dbReference type="AlphaFoldDB" id="A0AAE9ZBS9"/>
<dbReference type="KEGG" id="hfl:PUV54_10770"/>
<evidence type="ECO:0000256" key="1">
    <source>
        <dbReference type="SAM" id="Phobius"/>
    </source>
</evidence>
<dbReference type="PANTHER" id="PTHR37947:SF1">
    <property type="entry name" value="BLL2462 PROTEIN"/>
    <property type="match status" value="1"/>
</dbReference>
<reference evidence="2" key="1">
    <citation type="submission" date="2023-02" db="EMBL/GenBank/DDBJ databases">
        <title>Genome sequence of Hyphococcus flavus.</title>
        <authorList>
            <person name="Rong J.-C."/>
            <person name="Zhao Q."/>
            <person name="Yi M."/>
            <person name="Wu J.-Y."/>
        </authorList>
    </citation>
    <scope>NUCLEOTIDE SEQUENCE</scope>
    <source>
        <strain evidence="2">MCCC 1K03223</strain>
    </source>
</reference>
<feature type="transmembrane region" description="Helical" evidence="1">
    <location>
        <begin position="12"/>
        <end position="30"/>
    </location>
</feature>
<evidence type="ECO:0008006" key="4">
    <source>
        <dbReference type="Google" id="ProtNLM"/>
    </source>
</evidence>
<evidence type="ECO:0000313" key="2">
    <source>
        <dbReference type="EMBL" id="WDI30440.1"/>
    </source>
</evidence>
<sequence length="695" mass="76345">MNIVFDPWLPHWALVLTIFFGATVILTCLVRNWRSGIPRMLAVVAVILLIANPLRREAETTPLDDVALILVDESASQTLDSRDAVTQDATTKLQESLTNLSGVETIVSRFTGADETLAVASLSQSLADIPRNRLAGVFVVTDGQAADAADAKTFPPLEAPVHIFTTGAQNEVDRKINLVTAPRYGIVRQSVRVTFRVDDLGPNEILLSDRQSAQVTLRIDGAEILSERVPVGTEAGFDVPLDRPGQLIIELEVEERRGELTTRNNIAVLPITAVRDRLRVLLISGEPHPGERVWRNLLKSDAAVDLVHFTILRPIDKNDGTPVEELALIPFPQDELFIDKLEEFDLLIFDRYAYRGVLSSFHFDNIARFVDNGGAVLIASGPEYNSSLSLAGRRNLSFILPALPSGGAVEETYRPEVTELGKRHPVTADLDDEDIWGRWLRLIPVTQTRGQTLMSGANDGPLLILDRVGEGRVGLFLSDHVWLWARGFDGGGPHTELLRRIAHWLMKEPELEEEALALRTEGKNLVVERRTIENSVDPVMITRPDGATEEISLAETTPGDFTARIENAQPGLYRATSGDLFAIGSAGLETTPEFQDVVSTNAKLEPISNRSGGGVFNVRRSNGANLPEIRRVRENAPDFAGHNWAGLAIRNAERVETVRDAPFAPAIVWLAVIALSLLAAWAIEGGRVRSAKNER</sequence>
<proteinExistence type="predicted"/>
<keyword evidence="3" id="KW-1185">Reference proteome</keyword>
<keyword evidence="1" id="KW-1133">Transmembrane helix</keyword>
<feature type="transmembrane region" description="Helical" evidence="1">
    <location>
        <begin position="663"/>
        <end position="683"/>
    </location>
</feature>
<dbReference type="RefSeq" id="WP_274492242.1">
    <property type="nucleotide sequence ID" value="NZ_CP118166.1"/>
</dbReference>
<name>A0AAE9ZBS9_9PROT</name>
<protein>
    <recommendedName>
        <fullName evidence="4">Glutamine amidotransferase domain-containing protein</fullName>
    </recommendedName>
</protein>
<feature type="transmembrane region" description="Helical" evidence="1">
    <location>
        <begin position="37"/>
        <end position="54"/>
    </location>
</feature>
<dbReference type="InterPro" id="IPR029062">
    <property type="entry name" value="Class_I_gatase-like"/>
</dbReference>